<dbReference type="STRING" id="61395.A0A1Y1W5Y1"/>
<evidence type="ECO:0000256" key="2">
    <source>
        <dbReference type="ARBA" id="ARBA00022723"/>
    </source>
</evidence>
<dbReference type="OrthoDB" id="1470350at2759"/>
<dbReference type="InterPro" id="IPR001128">
    <property type="entry name" value="Cyt_P450"/>
</dbReference>
<feature type="binding site" description="axial binding residue" evidence="5">
    <location>
        <position position="453"/>
    </location>
    <ligand>
        <name>heme</name>
        <dbReference type="ChEBI" id="CHEBI:30413"/>
    </ligand>
    <ligandPart>
        <name>Fe</name>
        <dbReference type="ChEBI" id="CHEBI:18248"/>
    </ligandPart>
</feature>
<dbReference type="SUPFAM" id="SSF48264">
    <property type="entry name" value="Cytochrome P450"/>
    <property type="match status" value="1"/>
</dbReference>
<dbReference type="Proteomes" id="UP000193922">
    <property type="component" value="Unassembled WGS sequence"/>
</dbReference>
<dbReference type="GO" id="GO:0004497">
    <property type="term" value="F:monooxygenase activity"/>
    <property type="evidence" value="ECO:0007669"/>
    <property type="project" value="InterPro"/>
</dbReference>
<organism evidence="6 7">
    <name type="scientific">Linderina pennispora</name>
    <dbReference type="NCBI Taxonomy" id="61395"/>
    <lineage>
        <taxon>Eukaryota</taxon>
        <taxon>Fungi</taxon>
        <taxon>Fungi incertae sedis</taxon>
        <taxon>Zoopagomycota</taxon>
        <taxon>Kickxellomycotina</taxon>
        <taxon>Kickxellomycetes</taxon>
        <taxon>Kickxellales</taxon>
        <taxon>Kickxellaceae</taxon>
        <taxon>Linderina</taxon>
    </lineage>
</organism>
<keyword evidence="4 5" id="KW-0408">Iron</keyword>
<dbReference type="PRINTS" id="PR00385">
    <property type="entry name" value="P450"/>
</dbReference>
<name>A0A1Y1W5Y1_9FUNG</name>
<protein>
    <submittedName>
        <fullName evidence="6">Cytochrome P450 4F12</fullName>
    </submittedName>
</protein>
<comment type="cofactor">
    <cofactor evidence="1 5">
        <name>heme</name>
        <dbReference type="ChEBI" id="CHEBI:30413"/>
    </cofactor>
</comment>
<dbReference type="Pfam" id="PF00067">
    <property type="entry name" value="p450"/>
    <property type="match status" value="1"/>
</dbReference>
<reference evidence="6 7" key="1">
    <citation type="submission" date="2016-07" db="EMBL/GenBank/DDBJ databases">
        <title>Pervasive Adenine N6-methylation of Active Genes in Fungi.</title>
        <authorList>
            <consortium name="DOE Joint Genome Institute"/>
            <person name="Mondo S.J."/>
            <person name="Dannebaum R.O."/>
            <person name="Kuo R.C."/>
            <person name="Labutti K."/>
            <person name="Haridas S."/>
            <person name="Kuo A."/>
            <person name="Salamov A."/>
            <person name="Ahrendt S.R."/>
            <person name="Lipzen A."/>
            <person name="Sullivan W."/>
            <person name="Andreopoulos W.B."/>
            <person name="Clum A."/>
            <person name="Lindquist E."/>
            <person name="Daum C."/>
            <person name="Ramamoorthy G.K."/>
            <person name="Gryganskyi A."/>
            <person name="Culley D."/>
            <person name="Magnuson J.K."/>
            <person name="James T.Y."/>
            <person name="O'Malley M.A."/>
            <person name="Stajich J.E."/>
            <person name="Spatafora J.W."/>
            <person name="Visel A."/>
            <person name="Grigoriev I.V."/>
        </authorList>
    </citation>
    <scope>NUCLEOTIDE SEQUENCE [LARGE SCALE GENOMIC DNA]</scope>
    <source>
        <strain evidence="6 7">ATCC 12442</strain>
    </source>
</reference>
<dbReference type="InterPro" id="IPR050121">
    <property type="entry name" value="Cytochrome_P450_monoxygenase"/>
</dbReference>
<sequence>MSLLSALQDLEWKEMCASLYSSITPTHLLAAAAALVGYKLVYALCLSPLRNIPGPFFARLSNIRLGYIGMSGKMSKYAMHDYEKYGDLYVCGPNAVSLSNLVDLKSALSTHAFAKPEFYHAFHLFGIENILSSSNADLVGIRKRQVGPFFNLGYLQNMEPTILKAGYQALKEKWDAQIEAEAKGNIEINYSMSYMLTTLDVIGALMCGQELECIKTDNVVPIKWVQDSMMLHMHKAVFPILKAFPFSLLVRGLEDNFGRATRAVRRLINRRRAILDSGAEKPVDLLQAFLDAEDPHSKIRMSETEIQVESMLMLGAGIDTTANTLAWTTHLLMLHPDIYRRAVDEIRSQFDSGHLITYADAREKLPFTEACIYESLRLCPVIGGQLPRSIPSGGVTFQGHYLPGGTELHINFRGAAMNKDMWPEPYKYNPDRFVGNSEARRNFFAFSSGVRVCTGRNLSWMEMLTIFANMLKDYDWSLPDDYTHLGPKVLDERGYPKKMESRHFIITASANPERDCRLVIKKHVE</sequence>
<evidence type="ECO:0000256" key="3">
    <source>
        <dbReference type="ARBA" id="ARBA00023002"/>
    </source>
</evidence>
<dbReference type="PRINTS" id="PR00463">
    <property type="entry name" value="EP450I"/>
</dbReference>
<evidence type="ECO:0000256" key="4">
    <source>
        <dbReference type="ARBA" id="ARBA00023004"/>
    </source>
</evidence>
<dbReference type="GO" id="GO:0044550">
    <property type="term" value="P:secondary metabolite biosynthetic process"/>
    <property type="evidence" value="ECO:0007669"/>
    <property type="project" value="UniProtKB-ARBA"/>
</dbReference>
<dbReference type="GO" id="GO:0020037">
    <property type="term" value="F:heme binding"/>
    <property type="evidence" value="ECO:0007669"/>
    <property type="project" value="InterPro"/>
</dbReference>
<dbReference type="AlphaFoldDB" id="A0A1Y1W5Y1"/>
<dbReference type="GeneID" id="63804397"/>
<evidence type="ECO:0000256" key="1">
    <source>
        <dbReference type="ARBA" id="ARBA00001971"/>
    </source>
</evidence>
<dbReference type="InterPro" id="IPR036396">
    <property type="entry name" value="Cyt_P450_sf"/>
</dbReference>
<dbReference type="Gene3D" id="1.10.630.10">
    <property type="entry name" value="Cytochrome P450"/>
    <property type="match status" value="1"/>
</dbReference>
<comment type="caution">
    <text evidence="6">The sequence shown here is derived from an EMBL/GenBank/DDBJ whole genome shotgun (WGS) entry which is preliminary data.</text>
</comment>
<evidence type="ECO:0000256" key="5">
    <source>
        <dbReference type="PIRSR" id="PIRSR602401-1"/>
    </source>
</evidence>
<dbReference type="EMBL" id="MCFD01000008">
    <property type="protein sequence ID" value="ORX68949.1"/>
    <property type="molecule type" value="Genomic_DNA"/>
</dbReference>
<keyword evidence="7" id="KW-1185">Reference proteome</keyword>
<dbReference type="InterPro" id="IPR002401">
    <property type="entry name" value="Cyt_P450_E_grp-I"/>
</dbReference>
<dbReference type="GO" id="GO:0016705">
    <property type="term" value="F:oxidoreductase activity, acting on paired donors, with incorporation or reduction of molecular oxygen"/>
    <property type="evidence" value="ECO:0007669"/>
    <property type="project" value="InterPro"/>
</dbReference>
<accession>A0A1Y1W5Y1</accession>
<evidence type="ECO:0000313" key="6">
    <source>
        <dbReference type="EMBL" id="ORX68949.1"/>
    </source>
</evidence>
<dbReference type="PANTHER" id="PTHR24305:SF235">
    <property type="entry name" value="CYTOCHROME P450 MONOOXYGENASE APDB-RELATED"/>
    <property type="match status" value="1"/>
</dbReference>
<gene>
    <name evidence="6" type="ORF">DL89DRAFT_267996</name>
</gene>
<dbReference type="PANTHER" id="PTHR24305">
    <property type="entry name" value="CYTOCHROME P450"/>
    <property type="match status" value="1"/>
</dbReference>
<keyword evidence="2 5" id="KW-0479">Metal-binding</keyword>
<keyword evidence="3" id="KW-0560">Oxidoreductase</keyword>
<proteinExistence type="predicted"/>
<evidence type="ECO:0000313" key="7">
    <source>
        <dbReference type="Proteomes" id="UP000193922"/>
    </source>
</evidence>
<keyword evidence="5" id="KW-0349">Heme</keyword>
<dbReference type="GO" id="GO:0005506">
    <property type="term" value="F:iron ion binding"/>
    <property type="evidence" value="ECO:0007669"/>
    <property type="project" value="InterPro"/>
</dbReference>
<dbReference type="RefSeq" id="XP_040742681.1">
    <property type="nucleotide sequence ID" value="XM_040887749.1"/>
</dbReference>